<dbReference type="Pfam" id="PF12087">
    <property type="entry name" value="DUF3564"/>
    <property type="match status" value="1"/>
</dbReference>
<dbReference type="OrthoDB" id="9130024at2"/>
<dbReference type="Proteomes" id="UP000054903">
    <property type="component" value="Unassembled WGS sequence"/>
</dbReference>
<dbReference type="RefSeq" id="WP_061137349.1">
    <property type="nucleotide sequence ID" value="NZ_FCNX02000015.1"/>
</dbReference>
<keyword evidence="2" id="KW-1185">Reference proteome</keyword>
<dbReference type="InterPro" id="IPR021947">
    <property type="entry name" value="DUF3564"/>
</dbReference>
<reference evidence="1" key="1">
    <citation type="submission" date="2016-01" db="EMBL/GenBank/DDBJ databases">
        <authorList>
            <person name="Peeters C."/>
        </authorList>
    </citation>
    <scope>NUCLEOTIDE SEQUENCE</scope>
    <source>
        <strain evidence="1">LMG 29320</strain>
    </source>
</reference>
<proteinExistence type="predicted"/>
<dbReference type="EMBL" id="FCNX02000015">
    <property type="protein sequence ID" value="SAK93324.1"/>
    <property type="molecule type" value="Genomic_DNA"/>
</dbReference>
<dbReference type="AlphaFoldDB" id="A0A158DFI1"/>
<accession>A0A158DFI1</accession>
<protein>
    <recommendedName>
        <fullName evidence="3">DUF3564 domain-containing protein</fullName>
    </recommendedName>
</protein>
<evidence type="ECO:0000313" key="1">
    <source>
        <dbReference type="EMBL" id="SAK93324.1"/>
    </source>
</evidence>
<gene>
    <name evidence="1" type="ORF">AWB77_05290</name>
</gene>
<sequence>MRITVKLDGFEGAQSAAYAILWLDKETRRWSREGHQSVEVPDWGGLRSGSSGTMICGQQVGEPICVLERLDVDAPDGPSEGLAGRVLWYADGAGITGTGRWHVQCIDREQIKAEHGVFAGEEEI</sequence>
<name>A0A158DFI1_9BURK</name>
<comment type="caution">
    <text evidence="1">The sequence shown here is derived from an EMBL/GenBank/DDBJ whole genome shotgun (WGS) entry which is preliminary data.</text>
</comment>
<evidence type="ECO:0000313" key="2">
    <source>
        <dbReference type="Proteomes" id="UP000054903"/>
    </source>
</evidence>
<organism evidence="1 2">
    <name type="scientific">Caballeronia fortuita</name>
    <dbReference type="NCBI Taxonomy" id="1777138"/>
    <lineage>
        <taxon>Bacteria</taxon>
        <taxon>Pseudomonadati</taxon>
        <taxon>Pseudomonadota</taxon>
        <taxon>Betaproteobacteria</taxon>
        <taxon>Burkholderiales</taxon>
        <taxon>Burkholderiaceae</taxon>
        <taxon>Caballeronia</taxon>
    </lineage>
</organism>
<evidence type="ECO:0008006" key="3">
    <source>
        <dbReference type="Google" id="ProtNLM"/>
    </source>
</evidence>